<dbReference type="PANTHER" id="PTHR35004">
    <property type="entry name" value="TRANSPOSASE RV3428C-RELATED"/>
    <property type="match status" value="1"/>
</dbReference>
<dbReference type="SUPFAM" id="SSF53098">
    <property type="entry name" value="Ribonuclease H-like"/>
    <property type="match status" value="1"/>
</dbReference>
<proteinExistence type="predicted"/>
<feature type="domain" description="Integrase catalytic" evidence="1">
    <location>
        <begin position="127"/>
        <end position="301"/>
    </location>
</feature>
<dbReference type="InterPro" id="IPR036397">
    <property type="entry name" value="RNaseH_sf"/>
</dbReference>
<evidence type="ECO:0000313" key="2">
    <source>
        <dbReference type="EMBL" id="UUO69388.1"/>
    </source>
</evidence>
<dbReference type="Proteomes" id="UP001058872">
    <property type="component" value="Chromosome"/>
</dbReference>
<dbReference type="InterPro" id="IPR001584">
    <property type="entry name" value="Integrase_cat-core"/>
</dbReference>
<gene>
    <name evidence="2" type="ORF">DCM83_31990</name>
</gene>
<dbReference type="GO" id="GO:0003676">
    <property type="term" value="F:nucleic acid binding"/>
    <property type="evidence" value="ECO:0007669"/>
    <property type="project" value="InterPro"/>
</dbReference>
<dbReference type="InterPro" id="IPR012337">
    <property type="entry name" value="RNaseH-like_sf"/>
</dbReference>
<dbReference type="PANTHER" id="PTHR35004:SF7">
    <property type="entry name" value="INTEGRASE PROTEIN"/>
    <property type="match status" value="1"/>
</dbReference>
<dbReference type="NCBIfam" id="NF033577">
    <property type="entry name" value="transpos_IS481"/>
    <property type="match status" value="1"/>
</dbReference>
<reference evidence="2" key="1">
    <citation type="submission" date="2018-04" db="EMBL/GenBank/DDBJ databases">
        <title>Genomes of Endosymbiotic and Endophytic Bradyrhizobium Publication status.</title>
        <authorList>
            <person name="Guha S."/>
            <person name="Jorrin B."/>
            <person name="Sarkar M."/>
            <person name="Poole P.S."/>
            <person name="DasGupta M."/>
        </authorList>
    </citation>
    <scope>NUCLEOTIDE SEQUENCE</scope>
    <source>
        <strain evidence="2">WBOS16</strain>
    </source>
</reference>
<dbReference type="EMBL" id="CP028989">
    <property type="protein sequence ID" value="UUO69388.1"/>
    <property type="molecule type" value="Genomic_DNA"/>
</dbReference>
<dbReference type="Gene3D" id="3.30.420.10">
    <property type="entry name" value="Ribonuclease H-like superfamily/Ribonuclease H"/>
    <property type="match status" value="1"/>
</dbReference>
<dbReference type="Pfam" id="PF00665">
    <property type="entry name" value="rve"/>
    <property type="match status" value="1"/>
</dbReference>
<organism evidence="2 3">
    <name type="scientific">Bradyrhizobium betae</name>
    <dbReference type="NCBI Taxonomy" id="244734"/>
    <lineage>
        <taxon>Bacteria</taxon>
        <taxon>Pseudomonadati</taxon>
        <taxon>Pseudomonadota</taxon>
        <taxon>Alphaproteobacteria</taxon>
        <taxon>Hyphomicrobiales</taxon>
        <taxon>Nitrobacteraceae</taxon>
        <taxon>Bradyrhizobium</taxon>
    </lineage>
</organism>
<dbReference type="AlphaFoldDB" id="A0AAE9SV62"/>
<sequence>MGQVLHGSATTTHAIRTAIQRSKAPLKDLAVQYGLNQKTVAKWRKRSFVHDAPMGPKAPRSTVLSTEEEAVVVAFRRHTLLPLDDCLYALQATIPHLTRSSLHRCLQRHGISRLPDVAGDRPSRKKFEAYPIGYFHIDIAEVRTEEGKLYLFVAVDRLSKFAFAQLHDVATVKTAAAFLQALTEAVPFKIHTVLTDNGVQFCDQPSRRSGPTACWRLHMFDRICREHNIEHRHTKPNHPWTNGQVERMNRTLKEATVRRYHYETHRQLRDHLGAFMDAYNFAKRLKSLRGLTPFEAICKAWGGEPSRFSRDPIHLTSGLNT</sequence>
<dbReference type="PROSITE" id="PS50994">
    <property type="entry name" value="INTEGRASE"/>
    <property type="match status" value="1"/>
</dbReference>
<accession>A0AAE9SV62</accession>
<dbReference type="RefSeq" id="WP_257177934.1">
    <property type="nucleotide sequence ID" value="NZ_CP028989.1"/>
</dbReference>
<dbReference type="InterPro" id="IPR047656">
    <property type="entry name" value="IS481-like_transpos"/>
</dbReference>
<protein>
    <submittedName>
        <fullName evidence="2">IS481 family transposase</fullName>
    </submittedName>
</protein>
<evidence type="ECO:0000313" key="3">
    <source>
        <dbReference type="Proteomes" id="UP001058872"/>
    </source>
</evidence>
<name>A0AAE9SV62_9BRAD</name>
<dbReference type="GO" id="GO:0015074">
    <property type="term" value="P:DNA integration"/>
    <property type="evidence" value="ECO:0007669"/>
    <property type="project" value="InterPro"/>
</dbReference>
<evidence type="ECO:0000259" key="1">
    <source>
        <dbReference type="PROSITE" id="PS50994"/>
    </source>
</evidence>